<dbReference type="SUPFAM" id="SSF46955">
    <property type="entry name" value="Putative DNA-binding domain"/>
    <property type="match status" value="1"/>
</dbReference>
<dbReference type="PRINTS" id="PR00040">
    <property type="entry name" value="HTHMERR"/>
</dbReference>
<dbReference type="RefSeq" id="WP_359781317.1">
    <property type="nucleotide sequence ID" value="NZ_JBEYRR010000009.1"/>
</dbReference>
<feature type="domain" description="HTH merR-type" evidence="2">
    <location>
        <begin position="1"/>
        <end position="70"/>
    </location>
</feature>
<evidence type="ECO:0000313" key="3">
    <source>
        <dbReference type="EMBL" id="MEW2364681.1"/>
    </source>
</evidence>
<dbReference type="CDD" id="cd04780">
    <property type="entry name" value="HTH_MerR-like_sg5"/>
    <property type="match status" value="1"/>
</dbReference>
<dbReference type="InterPro" id="IPR000551">
    <property type="entry name" value="MerR-type_HTH_dom"/>
</dbReference>
<evidence type="ECO:0000313" key="4">
    <source>
        <dbReference type="Proteomes" id="UP001553843"/>
    </source>
</evidence>
<reference evidence="3 4" key="1">
    <citation type="submission" date="2024-06" db="EMBL/GenBank/DDBJ databases">
        <title>The Natural Products Discovery Center: Release of the First 8490 Sequenced Strains for Exploring Actinobacteria Biosynthetic Diversity.</title>
        <authorList>
            <person name="Kalkreuter E."/>
            <person name="Kautsar S.A."/>
            <person name="Yang D."/>
            <person name="Bader C.D."/>
            <person name="Teijaro C.N."/>
            <person name="Fluegel L."/>
            <person name="Davis C.M."/>
            <person name="Simpson J.R."/>
            <person name="Lauterbach L."/>
            <person name="Steele A.D."/>
            <person name="Gui C."/>
            <person name="Meng S."/>
            <person name="Li G."/>
            <person name="Viehrig K."/>
            <person name="Ye F."/>
            <person name="Su P."/>
            <person name="Kiefer A.F."/>
            <person name="Nichols A."/>
            <person name="Cepeda A.J."/>
            <person name="Yan W."/>
            <person name="Fan B."/>
            <person name="Jiang Y."/>
            <person name="Adhikari A."/>
            <person name="Zheng C.-J."/>
            <person name="Schuster L."/>
            <person name="Cowan T.M."/>
            <person name="Smanski M.J."/>
            <person name="Chevrette M.G."/>
            <person name="De Carvalho L.P.S."/>
            <person name="Shen B."/>
        </authorList>
    </citation>
    <scope>NUCLEOTIDE SEQUENCE [LARGE SCALE GENOMIC DNA]</scope>
    <source>
        <strain evidence="3 4">NPDC047833</strain>
    </source>
</reference>
<comment type="caution">
    <text evidence="3">The sequence shown here is derived from an EMBL/GenBank/DDBJ whole genome shotgun (WGS) entry which is preliminary data.</text>
</comment>
<dbReference type="Pfam" id="PF13411">
    <property type="entry name" value="MerR_1"/>
    <property type="match status" value="1"/>
</dbReference>
<gene>
    <name evidence="3" type="ORF">AB0887_22385</name>
</gene>
<dbReference type="Proteomes" id="UP001553843">
    <property type="component" value="Unassembled WGS sequence"/>
</dbReference>
<dbReference type="PANTHER" id="PTHR30204">
    <property type="entry name" value="REDOX-CYCLING DRUG-SENSING TRANSCRIPTIONAL ACTIVATOR SOXR"/>
    <property type="match status" value="1"/>
</dbReference>
<dbReference type="SMART" id="SM00422">
    <property type="entry name" value="HTH_MERR"/>
    <property type="match status" value="1"/>
</dbReference>
<dbReference type="Gene3D" id="1.10.1660.10">
    <property type="match status" value="1"/>
</dbReference>
<protein>
    <submittedName>
        <fullName evidence="3">MerR family transcriptional regulator</fullName>
    </submittedName>
</protein>
<dbReference type="PANTHER" id="PTHR30204:SF98">
    <property type="entry name" value="HTH-TYPE TRANSCRIPTIONAL REGULATOR ADHR"/>
    <property type="match status" value="1"/>
</dbReference>
<dbReference type="InterPro" id="IPR009061">
    <property type="entry name" value="DNA-bd_dom_put_sf"/>
</dbReference>
<evidence type="ECO:0000256" key="1">
    <source>
        <dbReference type="ARBA" id="ARBA00023125"/>
    </source>
</evidence>
<keyword evidence="1" id="KW-0238">DNA-binding</keyword>
<name>A0ABV3LYY9_9ACTN</name>
<organism evidence="3 4">
    <name type="scientific">Streptomyces huasconensis</name>
    <dbReference type="NCBI Taxonomy" id="1854574"/>
    <lineage>
        <taxon>Bacteria</taxon>
        <taxon>Bacillati</taxon>
        <taxon>Actinomycetota</taxon>
        <taxon>Actinomycetes</taxon>
        <taxon>Kitasatosporales</taxon>
        <taxon>Streptomycetaceae</taxon>
        <taxon>Streptomyces</taxon>
    </lineage>
</organism>
<dbReference type="InterPro" id="IPR047057">
    <property type="entry name" value="MerR_fam"/>
</dbReference>
<accession>A0ABV3LYY9</accession>
<evidence type="ECO:0000259" key="2">
    <source>
        <dbReference type="PROSITE" id="PS50937"/>
    </source>
</evidence>
<dbReference type="PROSITE" id="PS50937">
    <property type="entry name" value="HTH_MERR_2"/>
    <property type="match status" value="1"/>
</dbReference>
<proteinExistence type="predicted"/>
<dbReference type="EMBL" id="JBEYRS010000009">
    <property type="protein sequence ID" value="MEW2364681.1"/>
    <property type="molecule type" value="Genomic_DNA"/>
</dbReference>
<keyword evidence="4" id="KW-1185">Reference proteome</keyword>
<sequence length="218" mass="24045">MRLAELSRRSGIPTATIKYYLREGLLPPGRRVTATQAEYDDAHLQRLRLVRALIQVGGVPVASAREVLTALEDDSLDHNSRLGTAVWALPHGPEPSGDEVFQERAGRTVDALLARLGWNSAREYAAESPAHRMLVTAVAALARLGYPCTVEDLAPYARAGHQLAVTDLDLIERYESADEQLEAAVALTVLYEPVLLALRRIAQAQESHRRYGQRSTEE</sequence>